<organism evidence="6 7">
    <name type="scientific">Papillibacter cinnamivorans DSM 12816</name>
    <dbReference type="NCBI Taxonomy" id="1122930"/>
    <lineage>
        <taxon>Bacteria</taxon>
        <taxon>Bacillati</taxon>
        <taxon>Bacillota</taxon>
        <taxon>Clostridia</taxon>
        <taxon>Eubacteriales</taxon>
        <taxon>Oscillospiraceae</taxon>
        <taxon>Papillibacter</taxon>
    </lineage>
</organism>
<dbReference type="OrthoDB" id="9793389at2"/>
<dbReference type="GO" id="GO:0005737">
    <property type="term" value="C:cytoplasm"/>
    <property type="evidence" value="ECO:0007669"/>
    <property type="project" value="UniProtKB-ARBA"/>
</dbReference>
<keyword evidence="7" id="KW-1185">Reference proteome</keyword>
<sequence>MKTYRNENIIVYWYPELCAHPGTCLRLLPNVFRLDSRPWVDVNAAEPEEIIRAIDRCPSGALRYSLPEGSRVDPSLAGGVGSLGYEDSHPAAVRIRTVKNGPMYVEGPAEVTDYTGNVLKRGSVLALCSCGRSKNFPFCDGTHRKSPDRCE</sequence>
<evidence type="ECO:0000259" key="5">
    <source>
        <dbReference type="SMART" id="SM00704"/>
    </source>
</evidence>
<dbReference type="AlphaFoldDB" id="A0A1W1YMV0"/>
<dbReference type="SMART" id="SM00704">
    <property type="entry name" value="ZnF_CDGSH"/>
    <property type="match status" value="1"/>
</dbReference>
<dbReference type="GO" id="GO:0051537">
    <property type="term" value="F:2 iron, 2 sulfur cluster binding"/>
    <property type="evidence" value="ECO:0007669"/>
    <property type="project" value="UniProtKB-KW"/>
</dbReference>
<keyword evidence="2" id="KW-0479">Metal-binding</keyword>
<dbReference type="EMBL" id="FWXW01000001">
    <property type="protein sequence ID" value="SMC37570.1"/>
    <property type="molecule type" value="Genomic_DNA"/>
</dbReference>
<keyword evidence="4" id="KW-0411">Iron-sulfur</keyword>
<dbReference type="Proteomes" id="UP000192790">
    <property type="component" value="Unassembled WGS sequence"/>
</dbReference>
<evidence type="ECO:0000256" key="4">
    <source>
        <dbReference type="ARBA" id="ARBA00023014"/>
    </source>
</evidence>
<dbReference type="STRING" id="1122930.SAMN02745168_0553"/>
<dbReference type="InterPro" id="IPR042216">
    <property type="entry name" value="MitoNEET_CISD"/>
</dbReference>
<dbReference type="Pfam" id="PF06902">
    <property type="entry name" value="Fer4_19"/>
    <property type="match status" value="1"/>
</dbReference>
<dbReference type="Pfam" id="PF09360">
    <property type="entry name" value="zf-CDGSH"/>
    <property type="match status" value="1"/>
</dbReference>
<evidence type="ECO:0000256" key="2">
    <source>
        <dbReference type="ARBA" id="ARBA00022723"/>
    </source>
</evidence>
<accession>A0A1W1YMV0</accession>
<dbReference type="Gene3D" id="3.40.5.90">
    <property type="entry name" value="CDGSH iron-sulfur domain, mitoNEET-type"/>
    <property type="match status" value="1"/>
</dbReference>
<proteinExistence type="predicted"/>
<dbReference type="GO" id="GO:0046872">
    <property type="term" value="F:metal ion binding"/>
    <property type="evidence" value="ECO:0007669"/>
    <property type="project" value="UniProtKB-KW"/>
</dbReference>
<dbReference type="InterPro" id="IPR010693">
    <property type="entry name" value="Divergent_4Fe-4S_mono-cluster"/>
</dbReference>
<keyword evidence="1" id="KW-0001">2Fe-2S</keyword>
<keyword evidence="3" id="KW-0408">Iron</keyword>
<name>A0A1W1YMV0_9FIRM</name>
<dbReference type="Gene3D" id="3.30.70.20">
    <property type="match status" value="1"/>
</dbReference>
<evidence type="ECO:0000313" key="6">
    <source>
        <dbReference type="EMBL" id="SMC37570.1"/>
    </source>
</evidence>
<dbReference type="InterPro" id="IPR018967">
    <property type="entry name" value="FeS-contain_CDGSH-typ"/>
</dbReference>
<dbReference type="SUPFAM" id="SSF54862">
    <property type="entry name" value="4Fe-4S ferredoxins"/>
    <property type="match status" value="1"/>
</dbReference>
<gene>
    <name evidence="6" type="ORF">SAMN02745168_0553</name>
</gene>
<protein>
    <submittedName>
        <fullName evidence="6">Uncharacterized Fe-S cluster protein YjdI</fullName>
    </submittedName>
</protein>
<feature type="domain" description="Iron-binding zinc finger CDGSH type" evidence="5">
    <location>
        <begin position="106"/>
        <end position="149"/>
    </location>
</feature>
<reference evidence="6 7" key="1">
    <citation type="submission" date="2017-04" db="EMBL/GenBank/DDBJ databases">
        <authorList>
            <person name="Afonso C.L."/>
            <person name="Miller P.J."/>
            <person name="Scott M.A."/>
            <person name="Spackman E."/>
            <person name="Goraichik I."/>
            <person name="Dimitrov K.M."/>
            <person name="Suarez D.L."/>
            <person name="Swayne D.E."/>
        </authorList>
    </citation>
    <scope>NUCLEOTIDE SEQUENCE [LARGE SCALE GENOMIC DNA]</scope>
    <source>
        <strain evidence="6 7">DSM 12816</strain>
    </source>
</reference>
<dbReference type="RefSeq" id="WP_084233187.1">
    <property type="nucleotide sequence ID" value="NZ_FWXW01000001.1"/>
</dbReference>
<evidence type="ECO:0000256" key="3">
    <source>
        <dbReference type="ARBA" id="ARBA00023004"/>
    </source>
</evidence>
<evidence type="ECO:0000313" key="7">
    <source>
        <dbReference type="Proteomes" id="UP000192790"/>
    </source>
</evidence>
<evidence type="ECO:0000256" key="1">
    <source>
        <dbReference type="ARBA" id="ARBA00022714"/>
    </source>
</evidence>